<feature type="compositionally biased region" description="Low complexity" evidence="1">
    <location>
        <begin position="1"/>
        <end position="13"/>
    </location>
</feature>
<gene>
    <name evidence="2" type="ORF">OESDEN_09779</name>
</gene>
<protein>
    <submittedName>
        <fullName evidence="2">Uncharacterized protein</fullName>
    </submittedName>
</protein>
<proteinExistence type="predicted"/>
<feature type="region of interest" description="Disordered" evidence="1">
    <location>
        <begin position="124"/>
        <end position="181"/>
    </location>
</feature>
<keyword evidence="3" id="KW-1185">Reference proteome</keyword>
<feature type="compositionally biased region" description="Basic and acidic residues" evidence="1">
    <location>
        <begin position="148"/>
        <end position="158"/>
    </location>
</feature>
<feature type="compositionally biased region" description="Basic residues" evidence="1">
    <location>
        <begin position="131"/>
        <end position="147"/>
    </location>
</feature>
<organism evidence="2 3">
    <name type="scientific">Oesophagostomum dentatum</name>
    <name type="common">Nodular worm</name>
    <dbReference type="NCBI Taxonomy" id="61180"/>
    <lineage>
        <taxon>Eukaryota</taxon>
        <taxon>Metazoa</taxon>
        <taxon>Ecdysozoa</taxon>
        <taxon>Nematoda</taxon>
        <taxon>Chromadorea</taxon>
        <taxon>Rhabditida</taxon>
        <taxon>Rhabditina</taxon>
        <taxon>Rhabditomorpha</taxon>
        <taxon>Strongyloidea</taxon>
        <taxon>Strongylidae</taxon>
        <taxon>Oesophagostomum</taxon>
    </lineage>
</organism>
<feature type="region of interest" description="Disordered" evidence="1">
    <location>
        <begin position="1"/>
        <end position="24"/>
    </location>
</feature>
<sequence>MQVTNTPTNSTPSTPHPKRPTYRTLSISGVSVRTDIEPSPPLNSNVRAFSEQGLSRYSRSFCAGQDSAHRRSKTRKYLHFQQEVSEQHERRRELARRKFDIARETREVYSAIRKKKRAALAKFKPELTPVKSHKLKKVKSLSRSPKKRKEESNVKREVSTSSSSSVQTGNSWKGTLKRFDD</sequence>
<evidence type="ECO:0000313" key="2">
    <source>
        <dbReference type="EMBL" id="KHJ90381.1"/>
    </source>
</evidence>
<reference evidence="2 3" key="1">
    <citation type="submission" date="2014-03" db="EMBL/GenBank/DDBJ databases">
        <title>Draft genome of the hookworm Oesophagostomum dentatum.</title>
        <authorList>
            <person name="Mitreva M."/>
        </authorList>
    </citation>
    <scope>NUCLEOTIDE SEQUENCE [LARGE SCALE GENOMIC DNA]</scope>
    <source>
        <strain evidence="2 3">OD-Hann</strain>
    </source>
</reference>
<name>A0A0B1T2J5_OESDE</name>
<dbReference type="Proteomes" id="UP000053660">
    <property type="component" value="Unassembled WGS sequence"/>
</dbReference>
<accession>A0A0B1T2J5</accession>
<evidence type="ECO:0000313" key="3">
    <source>
        <dbReference type="Proteomes" id="UP000053660"/>
    </source>
</evidence>
<dbReference type="EMBL" id="KN553080">
    <property type="protein sequence ID" value="KHJ90381.1"/>
    <property type="molecule type" value="Genomic_DNA"/>
</dbReference>
<dbReference type="AlphaFoldDB" id="A0A0B1T2J5"/>
<evidence type="ECO:0000256" key="1">
    <source>
        <dbReference type="SAM" id="MobiDB-lite"/>
    </source>
</evidence>